<feature type="transmembrane region" description="Helical" evidence="10">
    <location>
        <begin position="12"/>
        <end position="33"/>
    </location>
</feature>
<dbReference type="AlphaFoldDB" id="A0AAE3ASZ7"/>
<keyword evidence="8 10" id="KW-0472">Membrane</keyword>
<dbReference type="InterPro" id="IPR048279">
    <property type="entry name" value="MdtK-like"/>
</dbReference>
<dbReference type="PANTHER" id="PTHR43823">
    <property type="entry name" value="SPORULATION PROTEIN YKVU"/>
    <property type="match status" value="1"/>
</dbReference>
<keyword evidence="7 10" id="KW-1133">Transmembrane helix</keyword>
<name>A0AAE3ASZ7_9FIRM</name>
<keyword evidence="12" id="KW-1185">Reference proteome</keyword>
<dbReference type="NCBIfam" id="TIGR00797">
    <property type="entry name" value="matE"/>
    <property type="match status" value="1"/>
</dbReference>
<evidence type="ECO:0000256" key="10">
    <source>
        <dbReference type="SAM" id="Phobius"/>
    </source>
</evidence>
<dbReference type="InterPro" id="IPR002528">
    <property type="entry name" value="MATE_fam"/>
</dbReference>
<feature type="transmembrane region" description="Helical" evidence="10">
    <location>
        <begin position="412"/>
        <end position="432"/>
    </location>
</feature>
<accession>A0AAE3ASZ7</accession>
<feature type="transmembrane region" description="Helical" evidence="10">
    <location>
        <begin position="249"/>
        <end position="277"/>
    </location>
</feature>
<organism evidence="11 12">
    <name type="scientific">Brotaphodocola catenula</name>
    <dbReference type="NCBI Taxonomy" id="2885361"/>
    <lineage>
        <taxon>Bacteria</taxon>
        <taxon>Bacillati</taxon>
        <taxon>Bacillota</taxon>
        <taxon>Clostridia</taxon>
        <taxon>Lachnospirales</taxon>
        <taxon>Lachnospiraceae</taxon>
        <taxon>Brotaphodocola</taxon>
    </lineage>
</organism>
<sequence>MSSSINQHFTPWKLLQFATPSIIMMMFMSLYTIVDGIFISRFVGSNALSSLNIVFPVLNVVIAVATMFGTGGNAIISRYLGEQKPQEARECLTQFVVVSLIFNIVILILTQFFLTPISLFLGSNEVLLDDCRIYLSIAVSFAPACTLQSLFQSYLVTAGHPGFGLFLTIGAGILNAVLDYVLIVLCNLGIGGAALATGIGQSVPAIAGVCFFLFSKRELHFTRFHLRPKELLLACYNGSSEMVTQLSNAVVTFLFNIVLMNLAGEHGVAAITILLYGQFLFNAFYLGFSIGISPIVGFQYGARNKKELENVYRISFVFVGASSIALLFIAISLSRPLVTVFTQDPKTLSLAVTGFPIFAFNFLFSGLNITSSGFFTALSNGKISAILSFSRTLVFTVISLLVLPPILGINGAWVAIPTAEFFTLLLSIAMHLKYFLHPGPKNYFSTK</sequence>
<evidence type="ECO:0000256" key="3">
    <source>
        <dbReference type="ARBA" id="ARBA00022106"/>
    </source>
</evidence>
<evidence type="ECO:0000313" key="11">
    <source>
        <dbReference type="EMBL" id="MCC2165339.1"/>
    </source>
</evidence>
<evidence type="ECO:0000256" key="6">
    <source>
        <dbReference type="ARBA" id="ARBA00022692"/>
    </source>
</evidence>
<dbReference type="GO" id="GO:0015297">
    <property type="term" value="F:antiporter activity"/>
    <property type="evidence" value="ECO:0007669"/>
    <property type="project" value="InterPro"/>
</dbReference>
<evidence type="ECO:0000313" key="12">
    <source>
        <dbReference type="Proteomes" id="UP001198962"/>
    </source>
</evidence>
<dbReference type="InterPro" id="IPR051327">
    <property type="entry name" value="MATE_MepA_subfamily"/>
</dbReference>
<dbReference type="EMBL" id="JAJEPU010000032">
    <property type="protein sequence ID" value="MCC2165339.1"/>
    <property type="molecule type" value="Genomic_DNA"/>
</dbReference>
<feature type="transmembrane region" description="Helical" evidence="10">
    <location>
        <begin position="133"/>
        <end position="151"/>
    </location>
</feature>
<dbReference type="CDD" id="cd13143">
    <property type="entry name" value="MATE_MepA_like"/>
    <property type="match status" value="1"/>
</dbReference>
<dbReference type="Proteomes" id="UP001198962">
    <property type="component" value="Unassembled WGS sequence"/>
</dbReference>
<comment type="subcellular location">
    <subcellularLocation>
        <location evidence="1">Cell membrane</location>
        <topology evidence="1">Multi-pass membrane protein</topology>
    </subcellularLocation>
</comment>
<feature type="transmembrane region" description="Helical" evidence="10">
    <location>
        <begin position="283"/>
        <end position="302"/>
    </location>
</feature>
<dbReference type="GO" id="GO:0005886">
    <property type="term" value="C:plasma membrane"/>
    <property type="evidence" value="ECO:0007669"/>
    <property type="project" value="UniProtKB-SubCell"/>
</dbReference>
<comment type="similarity">
    <text evidence="2">Belongs to the multi antimicrobial extrusion (MATE) (TC 2.A.66.1) family. MepA subfamily.</text>
</comment>
<feature type="transmembrane region" description="Helical" evidence="10">
    <location>
        <begin position="53"/>
        <end position="80"/>
    </location>
</feature>
<feature type="transmembrane region" description="Helical" evidence="10">
    <location>
        <begin position="385"/>
        <end position="406"/>
    </location>
</feature>
<evidence type="ECO:0000256" key="5">
    <source>
        <dbReference type="ARBA" id="ARBA00022475"/>
    </source>
</evidence>
<dbReference type="PIRSF" id="PIRSF006603">
    <property type="entry name" value="DinF"/>
    <property type="match status" value="1"/>
</dbReference>
<dbReference type="RefSeq" id="WP_308451677.1">
    <property type="nucleotide sequence ID" value="NZ_JAJEPU010000032.1"/>
</dbReference>
<feature type="transmembrane region" description="Helical" evidence="10">
    <location>
        <begin position="163"/>
        <end position="183"/>
    </location>
</feature>
<evidence type="ECO:0000256" key="4">
    <source>
        <dbReference type="ARBA" id="ARBA00022448"/>
    </source>
</evidence>
<protein>
    <recommendedName>
        <fullName evidence="3">Multidrug export protein MepA</fullName>
    </recommendedName>
</protein>
<comment type="caution">
    <text evidence="11">The sequence shown here is derived from an EMBL/GenBank/DDBJ whole genome shotgun (WGS) entry which is preliminary data.</text>
</comment>
<feature type="transmembrane region" description="Helical" evidence="10">
    <location>
        <begin position="189"/>
        <end position="214"/>
    </location>
</feature>
<keyword evidence="4" id="KW-0813">Transport</keyword>
<reference evidence="11" key="1">
    <citation type="submission" date="2021-10" db="EMBL/GenBank/DDBJ databases">
        <title>Anaerobic single-cell dispensing facilitates the cultivation of human gut bacteria.</title>
        <authorList>
            <person name="Afrizal A."/>
        </authorList>
    </citation>
    <scope>NUCLEOTIDE SEQUENCE</scope>
    <source>
        <strain evidence="11">CLA-AA-H274</strain>
    </source>
</reference>
<feature type="transmembrane region" description="Helical" evidence="10">
    <location>
        <begin position="92"/>
        <end position="113"/>
    </location>
</feature>
<gene>
    <name evidence="11" type="ORF">LKD32_10740</name>
</gene>
<keyword evidence="9" id="KW-0046">Antibiotic resistance</keyword>
<proteinExistence type="inferred from homology"/>
<feature type="transmembrane region" description="Helical" evidence="10">
    <location>
        <begin position="354"/>
        <end position="378"/>
    </location>
</feature>
<dbReference type="GO" id="GO:0042910">
    <property type="term" value="F:xenobiotic transmembrane transporter activity"/>
    <property type="evidence" value="ECO:0007669"/>
    <property type="project" value="InterPro"/>
</dbReference>
<evidence type="ECO:0000256" key="2">
    <source>
        <dbReference type="ARBA" id="ARBA00008417"/>
    </source>
</evidence>
<evidence type="ECO:0000256" key="9">
    <source>
        <dbReference type="ARBA" id="ARBA00023251"/>
    </source>
</evidence>
<dbReference type="InterPro" id="IPR045070">
    <property type="entry name" value="MATE_MepA-like"/>
</dbReference>
<evidence type="ECO:0000256" key="8">
    <source>
        <dbReference type="ARBA" id="ARBA00023136"/>
    </source>
</evidence>
<dbReference type="PANTHER" id="PTHR43823:SF3">
    <property type="entry name" value="MULTIDRUG EXPORT PROTEIN MEPA"/>
    <property type="match status" value="1"/>
</dbReference>
<keyword evidence="6 10" id="KW-0812">Transmembrane</keyword>
<dbReference type="GO" id="GO:0046677">
    <property type="term" value="P:response to antibiotic"/>
    <property type="evidence" value="ECO:0007669"/>
    <property type="project" value="UniProtKB-KW"/>
</dbReference>
<dbReference type="Pfam" id="PF01554">
    <property type="entry name" value="MatE"/>
    <property type="match status" value="2"/>
</dbReference>
<evidence type="ECO:0000256" key="7">
    <source>
        <dbReference type="ARBA" id="ARBA00022989"/>
    </source>
</evidence>
<keyword evidence="5" id="KW-1003">Cell membrane</keyword>
<evidence type="ECO:0000256" key="1">
    <source>
        <dbReference type="ARBA" id="ARBA00004651"/>
    </source>
</evidence>
<feature type="transmembrane region" description="Helical" evidence="10">
    <location>
        <begin position="314"/>
        <end position="334"/>
    </location>
</feature>